<dbReference type="EMBL" id="CAJVPW010016260">
    <property type="protein sequence ID" value="CAG8668552.1"/>
    <property type="molecule type" value="Genomic_DNA"/>
</dbReference>
<evidence type="ECO:0000313" key="2">
    <source>
        <dbReference type="Proteomes" id="UP000789366"/>
    </source>
</evidence>
<name>A0ACA9NRT6_9GLOM</name>
<feature type="non-terminal residue" evidence="1">
    <location>
        <position position="395"/>
    </location>
</feature>
<dbReference type="Proteomes" id="UP000789366">
    <property type="component" value="Unassembled WGS sequence"/>
</dbReference>
<reference evidence="1" key="1">
    <citation type="submission" date="2021-06" db="EMBL/GenBank/DDBJ databases">
        <authorList>
            <person name="Kallberg Y."/>
            <person name="Tangrot J."/>
            <person name="Rosling A."/>
        </authorList>
    </citation>
    <scope>NUCLEOTIDE SEQUENCE</scope>
    <source>
        <strain evidence="1">28 12/20/2015</strain>
    </source>
</reference>
<protein>
    <submittedName>
        <fullName evidence="1">3416_t:CDS:1</fullName>
    </submittedName>
</protein>
<proteinExistence type="predicted"/>
<evidence type="ECO:0000313" key="1">
    <source>
        <dbReference type="EMBL" id="CAG8668552.1"/>
    </source>
</evidence>
<feature type="non-terminal residue" evidence="1">
    <location>
        <position position="1"/>
    </location>
</feature>
<accession>A0ACA9NRT6</accession>
<comment type="caution">
    <text evidence="1">The sequence shown here is derived from an EMBL/GenBank/DDBJ whole genome shotgun (WGS) entry which is preliminary data.</text>
</comment>
<keyword evidence="2" id="KW-1185">Reference proteome</keyword>
<organism evidence="1 2">
    <name type="scientific">Cetraspora pellucida</name>
    <dbReference type="NCBI Taxonomy" id="1433469"/>
    <lineage>
        <taxon>Eukaryota</taxon>
        <taxon>Fungi</taxon>
        <taxon>Fungi incertae sedis</taxon>
        <taxon>Mucoromycota</taxon>
        <taxon>Glomeromycotina</taxon>
        <taxon>Glomeromycetes</taxon>
        <taxon>Diversisporales</taxon>
        <taxon>Gigasporaceae</taxon>
        <taxon>Cetraspora</taxon>
    </lineage>
</organism>
<sequence>AWSCLSENYKTKYRMKENILKKNFDILDVIPSQKKRKISDNLYSYPQYPTQSYNLIKFIFSCTVPISIVNNNKFRQFCISVGFIPLNSETIRNTIINAYNRTNKLIQTKIIETAKFVALTLDTHSHSYIGITCHWITNDFKLIDVILDVMNFSGDDATELVEKFQLILSKFGLAHENIVSITNDNYNVKVLLTQIKIKIISCLTNILRISIESGLSCINDILNKSKKLIEILSNDTNYQKLRDIQQQIDQNIKQLLDVIDVKEDWNSIYHANCWLIGLQLPIQYLYRTLNNNILGISIEDEILKENLLSDDELDICRELDTILNLFYELIEMLKVSKYPALSFVTSEIENIKQYLSNYQPKNDVIQHLKDNILDNIKKNSGLPSTLGLYGSFFDP</sequence>
<gene>
    <name evidence="1" type="ORF">SPELUC_LOCUS9557</name>
</gene>